<dbReference type="SUPFAM" id="SSF54001">
    <property type="entry name" value="Cysteine proteinases"/>
    <property type="match status" value="1"/>
</dbReference>
<sequence length="388" mass="42694">MAVLGFISFVILCRLLPASYASHDMVVGVTDEDVSSDVHLFALYSRWLAAHRPNVIDSGNGNWDRGNDNELLKRFHIFKNNARYIHESNKRTNVTYTLGLNKFADLSNEEFRAKYTQLPQRVLQQRGGGRSAGFIYGNVSEPLPASVDWRKKGAVTSIKDQGACGSCWAFSTIAAVEGINQIKTGELVPLSEQELVDCDRKMNEGCNGGLMDYAFQFIVENGGINREGEYPYTASENQCDLTKKLSHVVTIDGYEDVPANEDNALMKAAAHQPVSVGIEAGGLEFQFYLKGVFTGTCGTDLDHGVAVVGYGETSEGIKYWIVKNSWGSEWGDGGYIKIQRIEKKTEGLCGINKMASYPLKSNHNSSPKTNDLLIRQPLGRKSGQSHAS</sequence>
<dbReference type="InterPro" id="IPR025661">
    <property type="entry name" value="Pept_asp_AS"/>
</dbReference>
<keyword evidence="6" id="KW-1015">Disulfide bond</keyword>
<keyword evidence="3 8" id="KW-0732">Signal</keyword>
<dbReference type="SMART" id="SM00848">
    <property type="entry name" value="Inhibitor_I29"/>
    <property type="match status" value="1"/>
</dbReference>
<evidence type="ECO:0000256" key="1">
    <source>
        <dbReference type="ARBA" id="ARBA00008455"/>
    </source>
</evidence>
<evidence type="ECO:0000256" key="3">
    <source>
        <dbReference type="ARBA" id="ARBA00022729"/>
    </source>
</evidence>
<dbReference type="STRING" id="337451.A0A3S3NYH7"/>
<dbReference type="Proteomes" id="UP000283530">
    <property type="component" value="Unassembled WGS sequence"/>
</dbReference>
<dbReference type="InterPro" id="IPR025660">
    <property type="entry name" value="Pept_his_AS"/>
</dbReference>
<feature type="compositionally biased region" description="Polar residues" evidence="7">
    <location>
        <begin position="359"/>
        <end position="369"/>
    </location>
</feature>
<evidence type="ECO:0000256" key="8">
    <source>
        <dbReference type="SAM" id="SignalP"/>
    </source>
</evidence>
<dbReference type="PANTHER" id="PTHR12411">
    <property type="entry name" value="CYSTEINE PROTEASE FAMILY C1-RELATED"/>
    <property type="match status" value="1"/>
</dbReference>
<evidence type="ECO:0000256" key="6">
    <source>
        <dbReference type="ARBA" id="ARBA00023157"/>
    </source>
</evidence>
<dbReference type="AlphaFoldDB" id="A0A3S3NYH7"/>
<dbReference type="InterPro" id="IPR000169">
    <property type="entry name" value="Pept_cys_AS"/>
</dbReference>
<dbReference type="PROSITE" id="PS00139">
    <property type="entry name" value="THIOL_PROTEASE_CYS"/>
    <property type="match status" value="1"/>
</dbReference>
<dbReference type="Pfam" id="PF08246">
    <property type="entry name" value="Inhibitor_I29"/>
    <property type="match status" value="1"/>
</dbReference>
<dbReference type="SMART" id="SM00645">
    <property type="entry name" value="Pept_C1"/>
    <property type="match status" value="1"/>
</dbReference>
<dbReference type="InterPro" id="IPR013128">
    <property type="entry name" value="Peptidase_C1A"/>
</dbReference>
<dbReference type="PROSITE" id="PS00640">
    <property type="entry name" value="THIOL_PROTEASE_ASN"/>
    <property type="match status" value="1"/>
</dbReference>
<evidence type="ECO:0000256" key="5">
    <source>
        <dbReference type="ARBA" id="ARBA00022807"/>
    </source>
</evidence>
<feature type="chain" id="PRO_5018682443" evidence="8">
    <location>
        <begin position="22"/>
        <end position="388"/>
    </location>
</feature>
<evidence type="ECO:0000259" key="10">
    <source>
        <dbReference type="SMART" id="SM00848"/>
    </source>
</evidence>
<keyword evidence="4" id="KW-0378">Hydrolase</keyword>
<evidence type="ECO:0000256" key="2">
    <source>
        <dbReference type="ARBA" id="ARBA00022670"/>
    </source>
</evidence>
<name>A0A3S3NYH7_9MAGN</name>
<dbReference type="EMBL" id="QPKB01000012">
    <property type="protein sequence ID" value="RWR96927.1"/>
    <property type="molecule type" value="Genomic_DNA"/>
</dbReference>
<comment type="caution">
    <text evidence="11">The sequence shown here is derived from an EMBL/GenBank/DDBJ whole genome shotgun (WGS) entry which is preliminary data.</text>
</comment>
<organism evidence="11 12">
    <name type="scientific">Cinnamomum micranthum f. kanehirae</name>
    <dbReference type="NCBI Taxonomy" id="337451"/>
    <lineage>
        <taxon>Eukaryota</taxon>
        <taxon>Viridiplantae</taxon>
        <taxon>Streptophyta</taxon>
        <taxon>Embryophyta</taxon>
        <taxon>Tracheophyta</taxon>
        <taxon>Spermatophyta</taxon>
        <taxon>Magnoliopsida</taxon>
        <taxon>Magnoliidae</taxon>
        <taxon>Laurales</taxon>
        <taxon>Lauraceae</taxon>
        <taxon>Cinnamomum</taxon>
    </lineage>
</organism>
<evidence type="ECO:0000259" key="9">
    <source>
        <dbReference type="SMART" id="SM00645"/>
    </source>
</evidence>
<protein>
    <submittedName>
        <fullName evidence="11">Vignain-like protein</fullName>
    </submittedName>
</protein>
<dbReference type="GO" id="GO:0008234">
    <property type="term" value="F:cysteine-type peptidase activity"/>
    <property type="evidence" value="ECO:0007669"/>
    <property type="project" value="UniProtKB-KW"/>
</dbReference>
<feature type="region of interest" description="Disordered" evidence="7">
    <location>
        <begin position="359"/>
        <end position="388"/>
    </location>
</feature>
<evidence type="ECO:0000256" key="4">
    <source>
        <dbReference type="ARBA" id="ARBA00022801"/>
    </source>
</evidence>
<evidence type="ECO:0000313" key="12">
    <source>
        <dbReference type="Proteomes" id="UP000283530"/>
    </source>
</evidence>
<dbReference type="PROSITE" id="PS00639">
    <property type="entry name" value="THIOL_PROTEASE_HIS"/>
    <property type="match status" value="1"/>
</dbReference>
<accession>A0A3S3NYH7</accession>
<dbReference type="OrthoDB" id="10253408at2759"/>
<proteinExistence type="inferred from homology"/>
<keyword evidence="5" id="KW-0788">Thiol protease</keyword>
<gene>
    <name evidence="11" type="ORF">CKAN_02633200</name>
</gene>
<dbReference type="InterPro" id="IPR038765">
    <property type="entry name" value="Papain-like_cys_pep_sf"/>
</dbReference>
<evidence type="ECO:0000256" key="7">
    <source>
        <dbReference type="SAM" id="MobiDB-lite"/>
    </source>
</evidence>
<dbReference type="PRINTS" id="PR00705">
    <property type="entry name" value="PAPAIN"/>
</dbReference>
<feature type="domain" description="Peptidase C1A papain C-terminal" evidence="9">
    <location>
        <begin position="143"/>
        <end position="359"/>
    </location>
</feature>
<dbReference type="InterPro" id="IPR013201">
    <property type="entry name" value="Prot_inhib_I29"/>
</dbReference>
<keyword evidence="2" id="KW-0645">Protease</keyword>
<dbReference type="CDD" id="cd02248">
    <property type="entry name" value="Peptidase_C1A"/>
    <property type="match status" value="1"/>
</dbReference>
<dbReference type="InterPro" id="IPR039417">
    <property type="entry name" value="Peptidase_C1A_papain-like"/>
</dbReference>
<dbReference type="GO" id="GO:0006508">
    <property type="term" value="P:proteolysis"/>
    <property type="evidence" value="ECO:0007669"/>
    <property type="project" value="UniProtKB-KW"/>
</dbReference>
<dbReference type="InterPro" id="IPR000668">
    <property type="entry name" value="Peptidase_C1A_C"/>
</dbReference>
<dbReference type="Pfam" id="PF00112">
    <property type="entry name" value="Peptidase_C1"/>
    <property type="match status" value="1"/>
</dbReference>
<feature type="signal peptide" evidence="8">
    <location>
        <begin position="1"/>
        <end position="21"/>
    </location>
</feature>
<keyword evidence="12" id="KW-1185">Reference proteome</keyword>
<reference evidence="11 12" key="1">
    <citation type="journal article" date="2019" name="Nat. Plants">
        <title>Stout camphor tree genome fills gaps in understanding of flowering plant genome evolution.</title>
        <authorList>
            <person name="Chaw S.M."/>
            <person name="Liu Y.C."/>
            <person name="Wu Y.W."/>
            <person name="Wang H.Y."/>
            <person name="Lin C.I."/>
            <person name="Wu C.S."/>
            <person name="Ke H.M."/>
            <person name="Chang L.Y."/>
            <person name="Hsu C.Y."/>
            <person name="Yang H.T."/>
            <person name="Sudianto E."/>
            <person name="Hsu M.H."/>
            <person name="Wu K.P."/>
            <person name="Wang L.N."/>
            <person name="Leebens-Mack J.H."/>
            <person name="Tsai I.J."/>
        </authorList>
    </citation>
    <scope>NUCLEOTIDE SEQUENCE [LARGE SCALE GENOMIC DNA]</scope>
    <source>
        <strain evidence="12">cv. Chaw 1501</strain>
        <tissue evidence="11">Young leaves</tissue>
    </source>
</reference>
<comment type="similarity">
    <text evidence="1">Belongs to the peptidase C1 family.</text>
</comment>
<evidence type="ECO:0000313" key="11">
    <source>
        <dbReference type="EMBL" id="RWR96927.1"/>
    </source>
</evidence>
<feature type="domain" description="Cathepsin propeptide inhibitor" evidence="10">
    <location>
        <begin position="44"/>
        <end position="111"/>
    </location>
</feature>
<dbReference type="Gene3D" id="3.90.70.10">
    <property type="entry name" value="Cysteine proteinases"/>
    <property type="match status" value="1"/>
</dbReference>
<dbReference type="FunFam" id="3.90.70.10:FF:000023">
    <property type="entry name" value="Senescence-specific cysteine protease SAG39"/>
    <property type="match status" value="1"/>
</dbReference>